<gene>
    <name evidence="1" type="ORF">Plec18167_002625</name>
</gene>
<evidence type="ECO:0000313" key="1">
    <source>
        <dbReference type="EMBL" id="KAL1883618.1"/>
    </source>
</evidence>
<evidence type="ECO:0000313" key="2">
    <source>
        <dbReference type="Proteomes" id="UP001583193"/>
    </source>
</evidence>
<protein>
    <submittedName>
        <fullName evidence="1">Uncharacterized protein</fullName>
    </submittedName>
</protein>
<accession>A0ABR3Y742</accession>
<reference evidence="1 2" key="1">
    <citation type="journal article" date="2024" name="IMA Fungus">
        <title>IMA Genome - F19 : A genome assembly and annotation guide to empower mycologists, including annotated draft genome sequences of Ceratocystis pirilliformis, Diaporthe australafricana, Fusarium ophioides, Paecilomyces lecythidis, and Sporothrix stenoceras.</title>
        <authorList>
            <person name="Aylward J."/>
            <person name="Wilson A.M."/>
            <person name="Visagie C.M."/>
            <person name="Spraker J."/>
            <person name="Barnes I."/>
            <person name="Buitendag C."/>
            <person name="Ceriani C."/>
            <person name="Del Mar Angel L."/>
            <person name="du Plessis D."/>
            <person name="Fuchs T."/>
            <person name="Gasser K."/>
            <person name="Kramer D."/>
            <person name="Li W."/>
            <person name="Munsamy K."/>
            <person name="Piso A."/>
            <person name="Price J.L."/>
            <person name="Sonnekus B."/>
            <person name="Thomas C."/>
            <person name="van der Nest A."/>
            <person name="van Dijk A."/>
            <person name="van Heerden A."/>
            <person name="van Vuuren N."/>
            <person name="Yilmaz N."/>
            <person name="Duong T.A."/>
            <person name="van der Merwe N.A."/>
            <person name="Wingfield M.J."/>
            <person name="Wingfield B.D."/>
        </authorList>
    </citation>
    <scope>NUCLEOTIDE SEQUENCE [LARGE SCALE GENOMIC DNA]</scope>
    <source>
        <strain evidence="1 2">CMW 18167</strain>
    </source>
</reference>
<organism evidence="1 2">
    <name type="scientific">Paecilomyces lecythidis</name>
    <dbReference type="NCBI Taxonomy" id="3004212"/>
    <lineage>
        <taxon>Eukaryota</taxon>
        <taxon>Fungi</taxon>
        <taxon>Dikarya</taxon>
        <taxon>Ascomycota</taxon>
        <taxon>Pezizomycotina</taxon>
        <taxon>Eurotiomycetes</taxon>
        <taxon>Eurotiomycetidae</taxon>
        <taxon>Eurotiales</taxon>
        <taxon>Thermoascaceae</taxon>
        <taxon>Paecilomyces</taxon>
    </lineage>
</organism>
<name>A0ABR3Y742_9EURO</name>
<proteinExistence type="predicted"/>
<dbReference type="EMBL" id="JAVDPF010000005">
    <property type="protein sequence ID" value="KAL1883618.1"/>
    <property type="molecule type" value="Genomic_DNA"/>
</dbReference>
<dbReference type="Proteomes" id="UP001583193">
    <property type="component" value="Unassembled WGS sequence"/>
</dbReference>
<comment type="caution">
    <text evidence="1">The sequence shown here is derived from an EMBL/GenBank/DDBJ whole genome shotgun (WGS) entry which is preliminary data.</text>
</comment>
<sequence length="256" mass="28975">MDIPPEGLKPLGTVELAASIAQLLDEAEIPNVLWRALAVYCHGVPGGGCPDFVIPDHLIQPAYEKLLASGFFPCEDGDECPQHWHPHLSLRPDRHVHIIPGDGRAAVCLYKKSGLLWRLPDFEIGPPAVDDRYLMLASDKRLPPRTGVISGSGPWPSYLYPVKIPTAACIIETYILLSCRDYDEEQNSYFYTWQCWLFGMLVHVQDKCFNDEDLLPDFQPYYRTPPPGRNAKFIELRNKLMDRNELPPSPPYKSSD</sequence>
<keyword evidence="2" id="KW-1185">Reference proteome</keyword>